<evidence type="ECO:0000256" key="1">
    <source>
        <dbReference type="SAM" id="Coils"/>
    </source>
</evidence>
<gene>
    <name evidence="2" type="ORF">CKF54_06780</name>
</gene>
<dbReference type="Proteomes" id="UP000265691">
    <property type="component" value="Unassembled WGS sequence"/>
</dbReference>
<proteinExistence type="predicted"/>
<comment type="caution">
    <text evidence="2">The sequence shown here is derived from an EMBL/GenBank/DDBJ whole genome shotgun (WGS) entry which is preliminary data.</text>
</comment>
<accession>A0A3A1Y5M9</accession>
<evidence type="ECO:0000313" key="3">
    <source>
        <dbReference type="Proteomes" id="UP000265691"/>
    </source>
</evidence>
<dbReference type="RefSeq" id="WP_119525604.1">
    <property type="nucleotide sequence ID" value="NZ_NRHC01000097.1"/>
</dbReference>
<keyword evidence="1" id="KW-0175">Coiled coil</keyword>
<organism evidence="2 3">
    <name type="scientific">Psittacicella hinzii</name>
    <dbReference type="NCBI Taxonomy" id="2028575"/>
    <lineage>
        <taxon>Bacteria</taxon>
        <taxon>Pseudomonadati</taxon>
        <taxon>Pseudomonadota</taxon>
        <taxon>Gammaproteobacteria</taxon>
        <taxon>Pasteurellales</taxon>
        <taxon>Psittacicellaceae</taxon>
        <taxon>Psittacicella</taxon>
    </lineage>
</organism>
<name>A0A3A1Y5M9_9GAMM</name>
<reference evidence="2 3" key="1">
    <citation type="submission" date="2017-08" db="EMBL/GenBank/DDBJ databases">
        <title>Reclassification of Bisgaard taxon 37 and 44.</title>
        <authorList>
            <person name="Christensen H."/>
        </authorList>
    </citation>
    <scope>NUCLEOTIDE SEQUENCE [LARGE SCALE GENOMIC DNA]</scope>
    <source>
        <strain evidence="2 3">B96_3</strain>
    </source>
</reference>
<dbReference type="AlphaFoldDB" id="A0A3A1Y5M9"/>
<evidence type="ECO:0000313" key="2">
    <source>
        <dbReference type="EMBL" id="RIY31364.1"/>
    </source>
</evidence>
<dbReference type="EMBL" id="NRHC01000097">
    <property type="protein sequence ID" value="RIY31364.1"/>
    <property type="molecule type" value="Genomic_DNA"/>
</dbReference>
<sequence length="163" mass="18568">MTKEVDLEVCPELAELNRIATNLANDELPQDLEQSLNDYLVVTLKLNESVKAYNELQSELVQFTDELNSIKRTLSFEESTRSLLVNGVRAKLYEESLKPALVKLKEEVNKYYALCESEENLRASVEGVKLIVKSFEDALASLGVHQKEEQLDTQETEKSEEEK</sequence>
<protein>
    <submittedName>
        <fullName evidence="2">Uncharacterized protein</fullName>
    </submittedName>
</protein>
<keyword evidence="3" id="KW-1185">Reference proteome</keyword>
<feature type="coiled-coil region" evidence="1">
    <location>
        <begin position="46"/>
        <end position="73"/>
    </location>
</feature>